<dbReference type="InterPro" id="IPR042214">
    <property type="entry name" value="TruD_catalytic"/>
</dbReference>
<dbReference type="KEGG" id="isc:8040916"/>
<protein>
    <submittedName>
        <fullName evidence="7">Putative trna pseudouridine synthase d</fullName>
    </submittedName>
</protein>
<dbReference type="FunFam" id="3.30.2350.20:FF:000024">
    <property type="entry name" value="tRNA pseudouridine synthase D, putative"/>
    <property type="match status" value="1"/>
</dbReference>
<dbReference type="GO" id="GO:0009982">
    <property type="term" value="F:pseudouridine synthase activity"/>
    <property type="evidence" value="ECO:0007669"/>
    <property type="project" value="InterPro"/>
</dbReference>
<keyword evidence="3" id="KW-0413">Isomerase</keyword>
<evidence type="ECO:0000256" key="3">
    <source>
        <dbReference type="ARBA" id="ARBA00023235"/>
    </source>
</evidence>
<dbReference type="FunFam" id="3.30.2350.20:FF:000002">
    <property type="entry name" value="Pseudouridylate synthase 7 homolog"/>
    <property type="match status" value="1"/>
</dbReference>
<dbReference type="PIRSF" id="PIRSF037016">
    <property type="entry name" value="Pseudouridin_synth_euk_prd"/>
    <property type="match status" value="1"/>
</dbReference>
<evidence type="ECO:0000313" key="7">
    <source>
        <dbReference type="EMBL" id="MOY43663.1"/>
    </source>
</evidence>
<feature type="region of interest" description="Disordered" evidence="5">
    <location>
        <begin position="1"/>
        <end position="36"/>
    </location>
</feature>
<dbReference type="OrthoDB" id="447290at2759"/>
<dbReference type="OMA" id="WINYFGH"/>
<evidence type="ECO:0000256" key="1">
    <source>
        <dbReference type="ARBA" id="ARBA00007953"/>
    </source>
</evidence>
<feature type="non-terminal residue" evidence="7">
    <location>
        <position position="610"/>
    </location>
</feature>
<dbReference type="CTD" id="54517"/>
<dbReference type="NCBIfam" id="TIGR00094">
    <property type="entry name" value="tRNA_TruD_broad"/>
    <property type="match status" value="1"/>
</dbReference>
<dbReference type="InterPro" id="IPR011760">
    <property type="entry name" value="PsdUridine_synth_TruD_insert"/>
</dbReference>
<dbReference type="GO" id="GO:0003723">
    <property type="term" value="F:RNA binding"/>
    <property type="evidence" value="ECO:0007669"/>
    <property type="project" value="InterPro"/>
</dbReference>
<dbReference type="CDD" id="cd02576">
    <property type="entry name" value="PseudoU_synth_ScPUS7"/>
    <property type="match status" value="1"/>
</dbReference>
<comment type="similarity">
    <text evidence="1">Belongs to the pseudouridine synthase TruD family.</text>
</comment>
<keyword evidence="2" id="KW-0819">tRNA processing</keyword>
<evidence type="ECO:0000256" key="2">
    <source>
        <dbReference type="ARBA" id="ARBA00022694"/>
    </source>
</evidence>
<dbReference type="RefSeq" id="XP_029836358.1">
    <property type="nucleotide sequence ID" value="XM_029980498.4"/>
</dbReference>
<feature type="domain" description="TRUD" evidence="6">
    <location>
        <begin position="311"/>
        <end position="535"/>
    </location>
</feature>
<dbReference type="AlphaFoldDB" id="A0A4D5S2B3"/>
<proteinExistence type="inferred from homology"/>
<evidence type="ECO:0000256" key="5">
    <source>
        <dbReference type="SAM" id="MobiDB-lite"/>
    </source>
</evidence>
<comment type="catalytic activity">
    <reaction evidence="4">
        <text>a uridine in tRNA = a pseudouridine in tRNA</text>
        <dbReference type="Rhea" id="RHEA:54572"/>
        <dbReference type="Rhea" id="RHEA-COMP:13339"/>
        <dbReference type="Rhea" id="RHEA-COMP:13934"/>
        <dbReference type="ChEBI" id="CHEBI:65314"/>
        <dbReference type="ChEBI" id="CHEBI:65315"/>
    </reaction>
</comment>
<dbReference type="VEuPathDB" id="VectorBase:ISCI022401"/>
<sequence>MAEISDSANKRELDDAEQRETKKVKTDDSGGTTTAAKYFLPSEKNVGITEYIGNHKGFSGQLKQRYSDFLVNEVSLSGKVVRLTSLDPPPEDAAEDTTWAEEVLPPETMEELNELVSGERTEKVTIDVTSMSKEERRQVHGLVRKNFPDLDSVTKDQEEGAKKLILVEKKAGRATGADGLPVRKPRKRRYWPFGRGNYTTFALYKENADTMEAVNMIASVLRFKPSCFAYAGTKDKRGKTCQLVSVYRVPARNLLGLNKRNWALVIGNVSYEEKAIKLGDLLGNRFAIILRDVVGSRSDIEEAVQSLSEKGFINYYGTQRFGTTSVSTQEIGRELLKGNYEAAVHLVLKPREGGNAQLSACREEWARSGDALKALSLLQHKGSIEGLLLQGLLKNGPKAFVCALLSIPRNVRLMYIHGYQSYIWNKVVSRRLRKFGLAVLEGDLVVPADVPGAVLESEEGKFSKQAEPTVVKDIAAATLGDVVLPLPGYSVKYPKNEIAEWYKEMLAEDGLTLDSFNNKNRAFAMSGCYRHIVTIPRDVTWEEVTYEDPSKPLLLSDLDALRGNTLPEQPGSGSHRGLRMEFSLPSSCYATMAIRELTRSDTTAWAAKAP</sequence>
<name>A0A4D5S2B3_IXOSC</name>
<evidence type="ECO:0000256" key="4">
    <source>
        <dbReference type="ARBA" id="ARBA00036943"/>
    </source>
</evidence>
<evidence type="ECO:0000259" key="6">
    <source>
        <dbReference type="PROSITE" id="PS50984"/>
    </source>
</evidence>
<dbReference type="PANTHER" id="PTHR13326">
    <property type="entry name" value="TRNA PSEUDOURIDINE SYNTHASE D"/>
    <property type="match status" value="1"/>
</dbReference>
<dbReference type="EMBL" id="GHJT01009692">
    <property type="protein sequence ID" value="MOY43663.1"/>
    <property type="molecule type" value="Transcribed_RNA"/>
</dbReference>
<dbReference type="GeneID" id="8040916"/>
<reference evidence="7" key="1">
    <citation type="submission" date="2019-04" db="EMBL/GenBank/DDBJ databases">
        <title>An insight into the mialome of Ixodes scapularis.</title>
        <authorList>
            <person name="Ribeiro J.M."/>
            <person name="Mather T.N."/>
            <person name="Karim S."/>
        </authorList>
    </citation>
    <scope>NUCLEOTIDE SEQUENCE</scope>
</reference>
<dbReference type="HAMAP" id="MF_01082">
    <property type="entry name" value="TruD"/>
    <property type="match status" value="1"/>
</dbReference>
<organism evidence="7">
    <name type="scientific">Ixodes scapularis</name>
    <name type="common">Black-legged tick</name>
    <name type="synonym">Deer tick</name>
    <dbReference type="NCBI Taxonomy" id="6945"/>
    <lineage>
        <taxon>Eukaryota</taxon>
        <taxon>Metazoa</taxon>
        <taxon>Ecdysozoa</taxon>
        <taxon>Arthropoda</taxon>
        <taxon>Chelicerata</taxon>
        <taxon>Arachnida</taxon>
        <taxon>Acari</taxon>
        <taxon>Parasitiformes</taxon>
        <taxon>Ixodida</taxon>
        <taxon>Ixodoidea</taxon>
        <taxon>Ixodidae</taxon>
        <taxon>Ixodinae</taxon>
        <taxon>Ixodes</taxon>
    </lineage>
</organism>
<dbReference type="PANTHER" id="PTHR13326:SF31">
    <property type="entry name" value="PSEUDOURIDYLATE SYNTHASE 7 HOMOLOG"/>
    <property type="match status" value="1"/>
</dbReference>
<accession>A0A4D5S2B3</accession>
<dbReference type="InterPro" id="IPR020103">
    <property type="entry name" value="PsdUridine_synth_cat_dom_sf"/>
</dbReference>
<dbReference type="SUPFAM" id="SSF55120">
    <property type="entry name" value="Pseudouridine synthase"/>
    <property type="match status" value="1"/>
</dbReference>
<dbReference type="GO" id="GO:0001522">
    <property type="term" value="P:pseudouridine synthesis"/>
    <property type="evidence" value="ECO:0007669"/>
    <property type="project" value="InterPro"/>
</dbReference>
<dbReference type="Pfam" id="PF01142">
    <property type="entry name" value="TruD"/>
    <property type="match status" value="1"/>
</dbReference>
<dbReference type="VEuPathDB" id="VectorBase:ISCP_013373"/>
<dbReference type="VEuPathDB" id="VectorBase:ISCW022401"/>
<dbReference type="Gene3D" id="3.30.2350.20">
    <property type="entry name" value="TruD, catalytic domain"/>
    <property type="match status" value="2"/>
</dbReference>
<feature type="compositionally biased region" description="Basic and acidic residues" evidence="5">
    <location>
        <begin position="8"/>
        <end position="28"/>
    </location>
</feature>
<dbReference type="InterPro" id="IPR001656">
    <property type="entry name" value="PsdUridine_synth_TruD"/>
</dbReference>
<dbReference type="PROSITE" id="PS50984">
    <property type="entry name" value="TRUD"/>
    <property type="match status" value="1"/>
</dbReference>
<dbReference type="GO" id="GO:0008033">
    <property type="term" value="P:tRNA processing"/>
    <property type="evidence" value="ECO:0007669"/>
    <property type="project" value="UniProtKB-KW"/>
</dbReference>